<dbReference type="PANTHER" id="PTHR31917:SF3">
    <property type="entry name" value="BROMO ADJACENT-LIKE DOMAIN PROTEIN"/>
    <property type="match status" value="1"/>
</dbReference>
<sequence>MIYVVADAYLEAFGSNATINAYTKWTKRRDVVKWVISLVRNDDLPPTELDLDLFLEHLSDEAWGKLEEWVSASRLADPDRLSLRHSGRLTFRPCPPKEPSCHFFEVGASVEAWWKNGWWESFVFTGVSFSSNDSYHVFLPGEGRFLTLHRKDLRAAKDWIGNSWVAVKPHPDILSFVCLAAKHRDE</sequence>
<reference evidence="2" key="2">
    <citation type="submission" date="2023-05" db="EMBL/GenBank/DDBJ databases">
        <authorList>
            <person name="Schelkunov M.I."/>
        </authorList>
    </citation>
    <scope>NUCLEOTIDE SEQUENCE</scope>
    <source>
        <strain evidence="2">Hsosn_3</strain>
        <tissue evidence="2">Leaf</tissue>
    </source>
</reference>
<name>A0AAD8JB33_9APIA</name>
<reference evidence="2" key="1">
    <citation type="submission" date="2023-02" db="EMBL/GenBank/DDBJ databases">
        <title>Genome of toxic invasive species Heracleum sosnowskyi carries increased number of genes despite the absence of recent whole-genome duplications.</title>
        <authorList>
            <person name="Schelkunov M."/>
            <person name="Shtratnikova V."/>
            <person name="Makarenko M."/>
            <person name="Klepikova A."/>
            <person name="Omelchenko D."/>
            <person name="Novikova G."/>
            <person name="Obukhova E."/>
            <person name="Bogdanov V."/>
            <person name="Penin A."/>
            <person name="Logacheva M."/>
        </authorList>
    </citation>
    <scope>NUCLEOTIDE SEQUENCE</scope>
    <source>
        <strain evidence="2">Hsosn_3</strain>
        <tissue evidence="2">Leaf</tissue>
    </source>
</reference>
<dbReference type="SMART" id="SM00743">
    <property type="entry name" value="Agenet"/>
    <property type="match status" value="1"/>
</dbReference>
<evidence type="ECO:0000313" key="2">
    <source>
        <dbReference type="EMBL" id="KAK1400476.1"/>
    </source>
</evidence>
<evidence type="ECO:0000313" key="3">
    <source>
        <dbReference type="Proteomes" id="UP001237642"/>
    </source>
</evidence>
<accession>A0AAD8JB33</accession>
<organism evidence="2 3">
    <name type="scientific">Heracleum sosnowskyi</name>
    <dbReference type="NCBI Taxonomy" id="360622"/>
    <lineage>
        <taxon>Eukaryota</taxon>
        <taxon>Viridiplantae</taxon>
        <taxon>Streptophyta</taxon>
        <taxon>Embryophyta</taxon>
        <taxon>Tracheophyta</taxon>
        <taxon>Spermatophyta</taxon>
        <taxon>Magnoliopsida</taxon>
        <taxon>eudicotyledons</taxon>
        <taxon>Gunneridae</taxon>
        <taxon>Pentapetalae</taxon>
        <taxon>asterids</taxon>
        <taxon>campanulids</taxon>
        <taxon>Apiales</taxon>
        <taxon>Apiaceae</taxon>
        <taxon>Apioideae</taxon>
        <taxon>apioid superclade</taxon>
        <taxon>Tordylieae</taxon>
        <taxon>Tordyliinae</taxon>
        <taxon>Heracleum</taxon>
    </lineage>
</organism>
<comment type="caution">
    <text evidence="2">The sequence shown here is derived from an EMBL/GenBank/DDBJ whole genome shotgun (WGS) entry which is preliminary data.</text>
</comment>
<dbReference type="PANTHER" id="PTHR31917">
    <property type="entry name" value="AGENET DOMAIN-CONTAINING PROTEIN-RELATED"/>
    <property type="match status" value="1"/>
</dbReference>
<dbReference type="EMBL" id="JAUIZM010000001">
    <property type="protein sequence ID" value="KAK1400476.1"/>
    <property type="molecule type" value="Genomic_DNA"/>
</dbReference>
<evidence type="ECO:0000259" key="1">
    <source>
        <dbReference type="SMART" id="SM00743"/>
    </source>
</evidence>
<proteinExistence type="predicted"/>
<dbReference type="InterPro" id="IPR014002">
    <property type="entry name" value="Agenet_dom_plant"/>
</dbReference>
<feature type="domain" description="Agenet" evidence="1">
    <location>
        <begin position="102"/>
        <end position="161"/>
    </location>
</feature>
<dbReference type="Proteomes" id="UP001237642">
    <property type="component" value="Unassembled WGS sequence"/>
</dbReference>
<dbReference type="AlphaFoldDB" id="A0AAD8JB33"/>
<gene>
    <name evidence="2" type="ORF">POM88_000081</name>
</gene>
<keyword evidence="3" id="KW-1185">Reference proteome</keyword>
<protein>
    <submittedName>
        <fullName evidence="2">Agenet domain-containing protein</fullName>
    </submittedName>
</protein>